<gene>
    <name evidence="2" type="ORF">DFQ05_2700</name>
</gene>
<keyword evidence="1" id="KW-0472">Membrane</keyword>
<feature type="transmembrane region" description="Helical" evidence="1">
    <location>
        <begin position="5"/>
        <end position="21"/>
    </location>
</feature>
<evidence type="ECO:0000313" key="3">
    <source>
        <dbReference type="Proteomes" id="UP000295714"/>
    </source>
</evidence>
<sequence length="249" mass="29229">MIINRLLKIGLAIFSILYIGLEIAKYGIYADNISVILLVALTILYARQKENRKGYTPFFLYFLIFYTLAKLTDVVSNYYFYFNENEIDYGYFISNYLCILAYFFLILRCISTFNLKDIIKNFPVTIIILLVLSVFCVTLITETAETQLSNAEYVTEFSYNVVVMTLLSIALINYMDKDDNKSMLFFIGTMFIFFSEMLQLAYYYIADMTYLAAIYSVFLVLAFVFFYKQSKLKHQKFANYDYLNENLKA</sequence>
<evidence type="ECO:0000256" key="1">
    <source>
        <dbReference type="SAM" id="Phobius"/>
    </source>
</evidence>
<protein>
    <recommendedName>
        <fullName evidence="4">YhhN-like protein</fullName>
    </recommendedName>
</protein>
<feature type="transmembrane region" description="Helical" evidence="1">
    <location>
        <begin position="210"/>
        <end position="227"/>
    </location>
</feature>
<accession>A0A4R1KIQ1</accession>
<organism evidence="2 3">
    <name type="scientific">Winogradskyella wandonensis</name>
    <dbReference type="NCBI Taxonomy" id="1442586"/>
    <lineage>
        <taxon>Bacteria</taxon>
        <taxon>Pseudomonadati</taxon>
        <taxon>Bacteroidota</taxon>
        <taxon>Flavobacteriia</taxon>
        <taxon>Flavobacteriales</taxon>
        <taxon>Flavobacteriaceae</taxon>
        <taxon>Winogradskyella</taxon>
    </lineage>
</organism>
<feature type="transmembrane region" description="Helical" evidence="1">
    <location>
        <begin position="58"/>
        <end position="80"/>
    </location>
</feature>
<feature type="transmembrane region" description="Helical" evidence="1">
    <location>
        <begin position="27"/>
        <end position="46"/>
    </location>
</feature>
<dbReference type="RefSeq" id="WP_132706097.1">
    <property type="nucleotide sequence ID" value="NZ_SMGI01000006.1"/>
</dbReference>
<dbReference type="AlphaFoldDB" id="A0A4R1KIQ1"/>
<dbReference type="EMBL" id="SMGI01000006">
    <property type="protein sequence ID" value="TCK64716.1"/>
    <property type="molecule type" value="Genomic_DNA"/>
</dbReference>
<keyword evidence="3" id="KW-1185">Reference proteome</keyword>
<feature type="transmembrane region" description="Helical" evidence="1">
    <location>
        <begin position="92"/>
        <end position="110"/>
    </location>
</feature>
<keyword evidence="1" id="KW-1133">Transmembrane helix</keyword>
<reference evidence="2 3" key="1">
    <citation type="journal article" date="2015" name="Stand. Genomic Sci.">
        <title>Genomic Encyclopedia of Bacterial and Archaeal Type Strains, Phase III: the genomes of soil and plant-associated and newly described type strains.</title>
        <authorList>
            <person name="Whitman W.B."/>
            <person name="Woyke T."/>
            <person name="Klenk H.P."/>
            <person name="Zhou Y."/>
            <person name="Lilburn T.G."/>
            <person name="Beck B.J."/>
            <person name="De Vos P."/>
            <person name="Vandamme P."/>
            <person name="Eisen J.A."/>
            <person name="Garrity G."/>
            <person name="Hugenholtz P."/>
            <person name="Kyrpides N.C."/>
        </authorList>
    </citation>
    <scope>NUCLEOTIDE SEQUENCE [LARGE SCALE GENOMIC DNA]</scope>
    <source>
        <strain evidence="2 3">CECT 8445</strain>
    </source>
</reference>
<feature type="transmembrane region" description="Helical" evidence="1">
    <location>
        <begin position="122"/>
        <end position="141"/>
    </location>
</feature>
<comment type="caution">
    <text evidence="2">The sequence shown here is derived from an EMBL/GenBank/DDBJ whole genome shotgun (WGS) entry which is preliminary data.</text>
</comment>
<evidence type="ECO:0008006" key="4">
    <source>
        <dbReference type="Google" id="ProtNLM"/>
    </source>
</evidence>
<dbReference type="OrthoDB" id="1443753at2"/>
<name>A0A4R1KIQ1_9FLAO</name>
<proteinExistence type="predicted"/>
<evidence type="ECO:0000313" key="2">
    <source>
        <dbReference type="EMBL" id="TCK64716.1"/>
    </source>
</evidence>
<keyword evidence="1" id="KW-0812">Transmembrane</keyword>
<feature type="transmembrane region" description="Helical" evidence="1">
    <location>
        <begin position="184"/>
        <end position="204"/>
    </location>
</feature>
<feature type="transmembrane region" description="Helical" evidence="1">
    <location>
        <begin position="153"/>
        <end position="172"/>
    </location>
</feature>
<dbReference type="Proteomes" id="UP000295714">
    <property type="component" value="Unassembled WGS sequence"/>
</dbReference>